<name>A0ABX7K9J5_9SPHN</name>
<dbReference type="Proteomes" id="UP000663637">
    <property type="component" value="Chromosome"/>
</dbReference>
<reference evidence="2 3" key="1">
    <citation type="submission" date="2020-09" db="EMBL/GenBank/DDBJ databases">
        <title>Complete genome sequence of altererythrobacter flavus SS-21NJ, isolated from Dongying oil sludge in Shandong province.</title>
        <authorList>
            <person name="Sun S."/>
            <person name="Zhang Z."/>
        </authorList>
    </citation>
    <scope>NUCLEOTIDE SEQUENCE [LARGE SCALE GENOMIC DNA]</scope>
    <source>
        <strain evidence="2 3">SS-21NJ</strain>
    </source>
</reference>
<organism evidence="2 3">
    <name type="scientific">Tsuneonella flava</name>
    <dbReference type="NCBI Taxonomy" id="2055955"/>
    <lineage>
        <taxon>Bacteria</taxon>
        <taxon>Pseudomonadati</taxon>
        <taxon>Pseudomonadota</taxon>
        <taxon>Alphaproteobacteria</taxon>
        <taxon>Sphingomonadales</taxon>
        <taxon>Erythrobacteraceae</taxon>
        <taxon>Tsuneonella</taxon>
    </lineage>
</organism>
<sequence>MSKEVSAYVSGLCLCAVLLIMDSTGVLELGSFVIGLALMVAVFAILTFSSTLKNRKAKNG</sequence>
<accession>A0ABX7K9J5</accession>
<keyword evidence="1" id="KW-1133">Transmembrane helix</keyword>
<proteinExistence type="predicted"/>
<keyword evidence="1" id="KW-0812">Transmembrane</keyword>
<keyword evidence="1" id="KW-0472">Membrane</keyword>
<keyword evidence="3" id="KW-1185">Reference proteome</keyword>
<feature type="transmembrane region" description="Helical" evidence="1">
    <location>
        <begin position="32"/>
        <end position="52"/>
    </location>
</feature>
<feature type="transmembrane region" description="Helical" evidence="1">
    <location>
        <begin position="7"/>
        <end position="26"/>
    </location>
</feature>
<dbReference type="RefSeq" id="WP_205441195.1">
    <property type="nucleotide sequence ID" value="NZ_CP061510.1"/>
</dbReference>
<evidence type="ECO:0000256" key="1">
    <source>
        <dbReference type="SAM" id="Phobius"/>
    </source>
</evidence>
<protein>
    <submittedName>
        <fullName evidence="2">Uncharacterized protein</fullName>
    </submittedName>
</protein>
<gene>
    <name evidence="2" type="ORF">IDJ81_11330</name>
</gene>
<evidence type="ECO:0000313" key="2">
    <source>
        <dbReference type="EMBL" id="QSB43934.1"/>
    </source>
</evidence>
<evidence type="ECO:0000313" key="3">
    <source>
        <dbReference type="Proteomes" id="UP000663637"/>
    </source>
</evidence>
<dbReference type="EMBL" id="CP061510">
    <property type="protein sequence ID" value="QSB43934.1"/>
    <property type="molecule type" value="Genomic_DNA"/>
</dbReference>